<name>A0A0W0ZD64_9GAMM</name>
<comment type="caution">
    <text evidence="1">The sequence shown here is derived from an EMBL/GenBank/DDBJ whole genome shotgun (WGS) entry which is preliminary data.</text>
</comment>
<gene>
    <name evidence="1" type="ORF">Lste_3223</name>
</gene>
<dbReference type="OrthoDB" id="8645575at2"/>
<keyword evidence="2" id="KW-1185">Reference proteome</keyword>
<dbReference type="RefSeq" id="WP_058512043.1">
    <property type="nucleotide sequence ID" value="NZ_LNYY01000021.1"/>
</dbReference>
<organism evidence="1 2">
    <name type="scientific">Legionella steelei</name>
    <dbReference type="NCBI Taxonomy" id="947033"/>
    <lineage>
        <taxon>Bacteria</taxon>
        <taxon>Pseudomonadati</taxon>
        <taxon>Pseudomonadota</taxon>
        <taxon>Gammaproteobacteria</taxon>
        <taxon>Legionellales</taxon>
        <taxon>Legionellaceae</taxon>
        <taxon>Legionella</taxon>
    </lineage>
</organism>
<reference evidence="1 2" key="1">
    <citation type="submission" date="2015-11" db="EMBL/GenBank/DDBJ databases">
        <title>Genomic analysis of 38 Legionella species identifies large and diverse effector repertoires.</title>
        <authorList>
            <person name="Burstein D."/>
            <person name="Amaro F."/>
            <person name="Zusman T."/>
            <person name="Lifshitz Z."/>
            <person name="Cohen O."/>
            <person name="Gilbert J.A."/>
            <person name="Pupko T."/>
            <person name="Shuman H.A."/>
            <person name="Segal G."/>
        </authorList>
    </citation>
    <scope>NUCLEOTIDE SEQUENCE [LARGE SCALE GENOMIC DNA]</scope>
    <source>
        <strain evidence="1 2">IMVS3376</strain>
    </source>
</reference>
<dbReference type="PATRIC" id="fig|947033.5.peg.3429"/>
<dbReference type="AlphaFoldDB" id="A0A0W0ZD64"/>
<evidence type="ECO:0000313" key="1">
    <source>
        <dbReference type="EMBL" id="KTD67017.1"/>
    </source>
</evidence>
<dbReference type="EMBL" id="LNYY01000021">
    <property type="protein sequence ID" value="KTD67017.1"/>
    <property type="molecule type" value="Genomic_DNA"/>
</dbReference>
<sequence length="927" mass="104737">MQIKKDDALSDDAKIVALLDVFLTENTLISKSFGGSNSGLSKFIRNFCVENFGVELVQESTFRVKPDGLIMHVLNEQGIKPPEKDSLLPPVRRKETEMGRVSKSAPVLKIQDEPKIRVTASLDSIETSREEIGQFTLRKNKEFTRLGSMFGAKQFCYAEKPGGVEPGFRAVDLDELFFKELDKILAAERLPPIKQVADVQKLKDLKDVLGKEEDLRQKQIIFATFVNTQIKGPHAKEVMVPNIQWLCDEVKAAVAKNNQLSAWMYKLDYAEGQKNRIKANKEALREFVGTRLAGIFSAQNQKQEIVWVNNGEGDVHALLACGWKNGLQELTQFLHGGSEPDYNGVLVEDKKAFVKRSKYIRGLGKNLPFGIGIGDRDGMGKDAQNKGFADEAYYGFDYGKPYEGAGVAASLSDDFSFEDTFAKAPALFRGSSVIGFARHFMYRNYSVFYDTALSERMEGIHLLRKMITGENPSDEVIESYPELKEELQRIQEITPSPEELLNILGTLREKSKDGSPLQSLIDAQILELCSGKLSTFDLYFAQIKIDLIDMVIENNVNSAELADYIEFINEMAANARNSNQHILTTFKQRLSLTAQEIDLLDRLEKYFSPTSVMSHDGEVFLNLMRFDPPSSRIPFQLKKEESGTYTLTTTNKDIARQLEDEFGLKCTKSDAGLSCTVDAEALKQLMKNAEVKYNQKRDGLLIKPTYKLVTFPYMVSILNQDNAPQDPKVDLSFSWLEDNSLSLRIIAKTKQQVEHVEQLFGIKLMLNDAQLIQIPPDMHAKFQKSVDKHYEQLTNSKVSIEQRQRESVISVLSKKEEIFPPSDKWKGLHDKSETEISKTKLPTELLMKRLSALIHDDGVWERARNVIEDITDPKIIEQLLSYNDQSLSAPDNLKAIIDERFAEIHAIEDKQAVAEASDKVSVRQTLF</sequence>
<protein>
    <submittedName>
        <fullName evidence="1">Uncharacterized protein</fullName>
    </submittedName>
</protein>
<proteinExistence type="predicted"/>
<dbReference type="Proteomes" id="UP000054926">
    <property type="component" value="Unassembled WGS sequence"/>
</dbReference>
<accession>A0A0W0ZD64</accession>
<evidence type="ECO:0000313" key="2">
    <source>
        <dbReference type="Proteomes" id="UP000054926"/>
    </source>
</evidence>